<dbReference type="InterPro" id="IPR000917">
    <property type="entry name" value="Sulfatase_N"/>
</dbReference>
<dbReference type="PANTHER" id="PTHR43751">
    <property type="entry name" value="SULFATASE"/>
    <property type="match status" value="1"/>
</dbReference>
<dbReference type="GO" id="GO:0016787">
    <property type="term" value="F:hydrolase activity"/>
    <property type="evidence" value="ECO:0007669"/>
    <property type="project" value="UniProtKB-KW"/>
</dbReference>
<keyword evidence="2" id="KW-0378">Hydrolase</keyword>
<evidence type="ECO:0000259" key="3">
    <source>
        <dbReference type="Pfam" id="PF00884"/>
    </source>
</evidence>
<evidence type="ECO:0000256" key="2">
    <source>
        <dbReference type="ARBA" id="ARBA00022801"/>
    </source>
</evidence>
<gene>
    <name evidence="4" type="primary">betC_53</name>
    <name evidence="4" type="ORF">SCARR_04000</name>
</gene>
<dbReference type="InterPro" id="IPR052701">
    <property type="entry name" value="GAG_Ulvan_Degrading_Sulfatases"/>
</dbReference>
<dbReference type="Gene3D" id="3.40.720.10">
    <property type="entry name" value="Alkaline Phosphatase, subunit A"/>
    <property type="match status" value="1"/>
</dbReference>
<reference evidence="4 5" key="1">
    <citation type="submission" date="2019-04" db="EMBL/GenBank/DDBJ databases">
        <authorList>
            <person name="Van Vliet M D."/>
        </authorList>
    </citation>
    <scope>NUCLEOTIDE SEQUENCE [LARGE SCALE GENOMIC DNA]</scope>
    <source>
        <strain evidence="4 5">F21</strain>
    </source>
</reference>
<dbReference type="EMBL" id="CAAHFH010000002">
    <property type="protein sequence ID" value="VGO21920.1"/>
    <property type="molecule type" value="Genomic_DNA"/>
</dbReference>
<dbReference type="Pfam" id="PF00884">
    <property type="entry name" value="Sulfatase"/>
    <property type="match status" value="1"/>
</dbReference>
<protein>
    <submittedName>
        <fullName evidence="4">Choline-sulfatase</fullName>
    </submittedName>
</protein>
<organism evidence="4 5">
    <name type="scientific">Pontiella sulfatireligans</name>
    <dbReference type="NCBI Taxonomy" id="2750658"/>
    <lineage>
        <taxon>Bacteria</taxon>
        <taxon>Pseudomonadati</taxon>
        <taxon>Kiritimatiellota</taxon>
        <taxon>Kiritimatiellia</taxon>
        <taxon>Kiritimatiellales</taxon>
        <taxon>Pontiellaceae</taxon>
        <taxon>Pontiella</taxon>
    </lineage>
</organism>
<dbReference type="CDD" id="cd16027">
    <property type="entry name" value="SGSH"/>
    <property type="match status" value="1"/>
</dbReference>
<feature type="domain" description="Sulfatase N-terminal" evidence="3">
    <location>
        <begin position="5"/>
        <end position="278"/>
    </location>
</feature>
<evidence type="ECO:0000313" key="5">
    <source>
        <dbReference type="Proteomes" id="UP000346198"/>
    </source>
</evidence>
<dbReference type="PROSITE" id="PS00523">
    <property type="entry name" value="SULFATASE_1"/>
    <property type="match status" value="1"/>
</dbReference>
<keyword evidence="5" id="KW-1185">Reference proteome</keyword>
<proteinExistence type="inferred from homology"/>
<dbReference type="SUPFAM" id="SSF53649">
    <property type="entry name" value="Alkaline phosphatase-like"/>
    <property type="match status" value="1"/>
</dbReference>
<evidence type="ECO:0000256" key="1">
    <source>
        <dbReference type="ARBA" id="ARBA00008779"/>
    </source>
</evidence>
<name>A0A6C2UNR4_9BACT</name>
<dbReference type="RefSeq" id="WP_136063348.1">
    <property type="nucleotide sequence ID" value="NZ_CAAHFH010000002.1"/>
</dbReference>
<sequence length="420" mass="48421">MKKRPNIIYINSHDTGRYIAPYGHPVPTPNIQRFAKESVMFRQAHCVNPTCSPSRAGLLTGQYAHTNGMTGLAHLGGHLFDHTKLLTNTLGKQRYRCFLSGFQHLVHEEENSDWLDQLHHEKHLAPTLKADTGAVEFLNTRPEEPFFLEIGFFETHREFPVLGKEDEPDYTMPPALFPDTPECRKDFARYKASSRIFDQRVKNVMDALDRNGLRDNTIVILTTDHGIPFPDMKCNLTDHGTGVMLMMRWPDGFPGGRVTDALVSQVDIYPTLCDLLGINPPDWLQGESFAPLLLGETDEHRDEIFIETNYHVSYVPMRGVRTRRWKYIRRFFSQRPADCDDGETKTEWLAAGWEDLDREEHQLYDLMLDPMEKRNLAADKKVAPILLEMQQRLAAWMKETDDPLLYGDVPHPKERKSLYV</sequence>
<dbReference type="InterPro" id="IPR017850">
    <property type="entry name" value="Alkaline_phosphatase_core_sf"/>
</dbReference>
<accession>A0A6C2UNR4</accession>
<dbReference type="AlphaFoldDB" id="A0A6C2UNR4"/>
<comment type="similarity">
    <text evidence="1">Belongs to the sulfatase family.</text>
</comment>
<evidence type="ECO:0000313" key="4">
    <source>
        <dbReference type="EMBL" id="VGO21920.1"/>
    </source>
</evidence>
<dbReference type="InterPro" id="IPR024607">
    <property type="entry name" value="Sulfatase_CS"/>
</dbReference>
<dbReference type="PANTHER" id="PTHR43751:SF1">
    <property type="entry name" value="SULFATASE ATSG-RELATED"/>
    <property type="match status" value="1"/>
</dbReference>
<dbReference type="Proteomes" id="UP000346198">
    <property type="component" value="Unassembled WGS sequence"/>
</dbReference>